<name>A0A3A1YCG2_9GAMM</name>
<evidence type="ECO:0008006" key="4">
    <source>
        <dbReference type="Google" id="ProtNLM"/>
    </source>
</evidence>
<sequence>MKKLSIFSSILLGFSVTSAGALTFTHNNFTLDLNSRLQLSALNFSEDYYPNLDGFKHSFIAITPSYKINNVYLGATYVGRYVLDTNNNLNREDNSKFSSSQYYVFLKSPQLGQTSIGKTSGILEDYFLGSQNFGISSTNYLPLTIASDTYHQGMWKYVSSKDKYYDYGFSFVHNATNDYGYYSQIAGNINWKFNLSENQQLKVLALYASQKQVVSDSYRFKTHPYSLGLAYNYADLVELKVVGYKTHQRTFDYSDSSLTKTNVYGVIYNLTVSPLDYLKLYARYAYNKVDNKNDREARSVLGGSIEAHNSFKQRIATFGAQVNILKYGFIYADHSRVLENTTNQSSTDGYNFTQIGWGVQF</sequence>
<dbReference type="RefSeq" id="WP_119534632.1">
    <property type="nucleotide sequence ID" value="NZ_NRJF01000090.1"/>
</dbReference>
<protein>
    <recommendedName>
        <fullName evidence="4">Porin</fullName>
    </recommendedName>
</protein>
<feature type="signal peptide" evidence="1">
    <location>
        <begin position="1"/>
        <end position="19"/>
    </location>
</feature>
<dbReference type="AlphaFoldDB" id="A0A3A1YCG2"/>
<evidence type="ECO:0000313" key="2">
    <source>
        <dbReference type="EMBL" id="RIY35365.1"/>
    </source>
</evidence>
<accession>A0A3A1YCG2</accession>
<dbReference type="EMBL" id="NRJF01000090">
    <property type="protein sequence ID" value="RIY35365.1"/>
    <property type="molecule type" value="Genomic_DNA"/>
</dbReference>
<comment type="caution">
    <text evidence="2">The sequence shown here is derived from an EMBL/GenBank/DDBJ whole genome shotgun (WGS) entry which is preliminary data.</text>
</comment>
<dbReference type="SUPFAM" id="SSF56935">
    <property type="entry name" value="Porins"/>
    <property type="match status" value="1"/>
</dbReference>
<gene>
    <name evidence="2" type="ORF">CKF59_03685</name>
</gene>
<keyword evidence="3" id="KW-1185">Reference proteome</keyword>
<dbReference type="OrthoDB" id="5670205at2"/>
<evidence type="ECO:0000313" key="3">
    <source>
        <dbReference type="Proteomes" id="UP000265964"/>
    </source>
</evidence>
<organism evidence="2 3">
    <name type="scientific">Psittacicella gerlachiana</name>
    <dbReference type="NCBI Taxonomy" id="2028574"/>
    <lineage>
        <taxon>Bacteria</taxon>
        <taxon>Pseudomonadati</taxon>
        <taxon>Pseudomonadota</taxon>
        <taxon>Gammaproteobacteria</taxon>
        <taxon>Pasteurellales</taxon>
        <taxon>Psittacicellaceae</taxon>
        <taxon>Psittacicella</taxon>
    </lineage>
</organism>
<evidence type="ECO:0000256" key="1">
    <source>
        <dbReference type="SAM" id="SignalP"/>
    </source>
</evidence>
<keyword evidence="1" id="KW-0732">Signal</keyword>
<feature type="chain" id="PRO_5017410421" description="Porin" evidence="1">
    <location>
        <begin position="20"/>
        <end position="361"/>
    </location>
</feature>
<proteinExistence type="predicted"/>
<dbReference type="Proteomes" id="UP000265964">
    <property type="component" value="Unassembled WGS sequence"/>
</dbReference>
<reference evidence="2 3" key="1">
    <citation type="submission" date="2017-08" db="EMBL/GenBank/DDBJ databases">
        <title>Reclassification of Bisgaard taxon 37 and 44.</title>
        <authorList>
            <person name="Christensen H."/>
        </authorList>
    </citation>
    <scope>NUCLEOTIDE SEQUENCE [LARGE SCALE GENOMIC DNA]</scope>
    <source>
        <strain evidence="2 3">EEAB3T1</strain>
    </source>
</reference>